<proteinExistence type="predicted"/>
<keyword evidence="1" id="KW-0812">Transmembrane</keyword>
<reference evidence="3" key="1">
    <citation type="journal article" date="2019" name="Int. J. Syst. Evol. Microbiol.">
        <title>The Global Catalogue of Microorganisms (GCM) 10K type strain sequencing project: providing services to taxonomists for standard genome sequencing and annotation.</title>
        <authorList>
            <consortium name="The Broad Institute Genomics Platform"/>
            <consortium name="The Broad Institute Genome Sequencing Center for Infectious Disease"/>
            <person name="Wu L."/>
            <person name="Ma J."/>
        </authorList>
    </citation>
    <scope>NUCLEOTIDE SEQUENCE [LARGE SCALE GENOMIC DNA]</scope>
    <source>
        <strain evidence="3">KCTC 32041</strain>
    </source>
</reference>
<comment type="caution">
    <text evidence="2">The sequence shown here is derived from an EMBL/GenBank/DDBJ whole genome shotgun (WGS) entry which is preliminary data.</text>
</comment>
<dbReference type="PANTHER" id="PTHR38043:SF1">
    <property type="entry name" value="PROTEIN HEMX"/>
    <property type="match status" value="1"/>
</dbReference>
<keyword evidence="1" id="KW-0472">Membrane</keyword>
<protein>
    <recommendedName>
        <fullName evidence="4">Uroporphyrin-3 C-methyltransferase</fullName>
    </recommendedName>
</protein>
<dbReference type="RefSeq" id="WP_189373212.1">
    <property type="nucleotide sequence ID" value="NZ_BMYW01000003.1"/>
</dbReference>
<sequence length="342" mass="37021">MSEATPVENGSSKPNKPPVNLALIVAVVALGLTGWQYLDTRQQLNKAQQALAERLADAGGSTKALQNQAELTQASTRELQAKLALVEARVNESAGQYATLSGMYQELTKDRSDWLLSEVEHTLGVASQQLQLAGNISGAVSALEGVQTRLSHFDNPGLIGVKRAVAKDLETLKALPYLDTVGLTVKLDTLMLGAETLPLVIDHHRLDGKPVAQASVAADAPWWSRLAGELTQSLGDLVRIRRMDKPEALLLSPEQAFFLRENLKMRLLDARLALIQRDGATYQADLAAAGQYVARYFDRDAPTTRQWQAVLSELAAVRLSVTLPDLSASLKAVREAQGNKGE</sequence>
<organism evidence="2 3">
    <name type="scientific">Vogesella alkaliphila</name>
    <dbReference type="NCBI Taxonomy" id="1193621"/>
    <lineage>
        <taxon>Bacteria</taxon>
        <taxon>Pseudomonadati</taxon>
        <taxon>Pseudomonadota</taxon>
        <taxon>Betaproteobacteria</taxon>
        <taxon>Neisseriales</taxon>
        <taxon>Chromobacteriaceae</taxon>
        <taxon>Vogesella</taxon>
    </lineage>
</organism>
<evidence type="ECO:0000256" key="1">
    <source>
        <dbReference type="SAM" id="Phobius"/>
    </source>
</evidence>
<evidence type="ECO:0000313" key="2">
    <source>
        <dbReference type="EMBL" id="GGX85656.1"/>
    </source>
</evidence>
<dbReference type="InterPro" id="IPR007470">
    <property type="entry name" value="HemX"/>
</dbReference>
<keyword evidence="3" id="KW-1185">Reference proteome</keyword>
<gene>
    <name evidence="2" type="ORF">GCM10011290_11700</name>
</gene>
<name>A0ABQ2YK47_9NEIS</name>
<keyword evidence="1" id="KW-1133">Transmembrane helix</keyword>
<evidence type="ECO:0000313" key="3">
    <source>
        <dbReference type="Proteomes" id="UP000600877"/>
    </source>
</evidence>
<dbReference type="Proteomes" id="UP000600877">
    <property type="component" value="Unassembled WGS sequence"/>
</dbReference>
<dbReference type="Pfam" id="PF04375">
    <property type="entry name" value="HemX"/>
    <property type="match status" value="1"/>
</dbReference>
<feature type="transmembrane region" description="Helical" evidence="1">
    <location>
        <begin position="20"/>
        <end position="38"/>
    </location>
</feature>
<dbReference type="PANTHER" id="PTHR38043">
    <property type="entry name" value="PROTEIN HEMX"/>
    <property type="match status" value="1"/>
</dbReference>
<accession>A0ABQ2YK47</accession>
<evidence type="ECO:0008006" key="4">
    <source>
        <dbReference type="Google" id="ProtNLM"/>
    </source>
</evidence>
<dbReference type="EMBL" id="BMYW01000003">
    <property type="protein sequence ID" value="GGX85656.1"/>
    <property type="molecule type" value="Genomic_DNA"/>
</dbReference>